<keyword evidence="6 9" id="KW-0812">Transmembrane</keyword>
<dbReference type="InterPro" id="IPR000515">
    <property type="entry name" value="MetI-like"/>
</dbReference>
<evidence type="ECO:0000256" key="9">
    <source>
        <dbReference type="RuleBase" id="RU363032"/>
    </source>
</evidence>
<evidence type="ECO:0000256" key="2">
    <source>
        <dbReference type="ARBA" id="ARBA00010072"/>
    </source>
</evidence>
<dbReference type="InterPro" id="IPR043429">
    <property type="entry name" value="ArtM/GltK/GlnP/TcyL/YhdX-like"/>
</dbReference>
<evidence type="ECO:0000256" key="4">
    <source>
        <dbReference type="ARBA" id="ARBA00022475"/>
    </source>
</evidence>
<feature type="transmembrane region" description="Helical" evidence="9">
    <location>
        <begin position="93"/>
        <end position="113"/>
    </location>
</feature>
<evidence type="ECO:0000256" key="3">
    <source>
        <dbReference type="ARBA" id="ARBA00022448"/>
    </source>
</evidence>
<dbReference type="Pfam" id="PF00528">
    <property type="entry name" value="BPD_transp_1"/>
    <property type="match status" value="1"/>
</dbReference>
<reference evidence="11" key="1">
    <citation type="submission" date="2016-12" db="EMBL/GenBank/DDBJ databases">
        <authorList>
            <person name="Moulin L."/>
        </authorList>
    </citation>
    <scope>NUCLEOTIDE SEQUENCE [LARGE SCALE GENOMIC DNA]</scope>
    <source>
        <strain evidence="11">STM 7183</strain>
    </source>
</reference>
<dbReference type="Gene3D" id="1.10.3720.10">
    <property type="entry name" value="MetI-like"/>
    <property type="match status" value="1"/>
</dbReference>
<dbReference type="GO" id="GO:0006865">
    <property type="term" value="P:amino acid transport"/>
    <property type="evidence" value="ECO:0007669"/>
    <property type="project" value="TreeGrafter"/>
</dbReference>
<dbReference type="NCBIfam" id="TIGR01726">
    <property type="entry name" value="HEQRo_perm_3TM"/>
    <property type="match status" value="1"/>
</dbReference>
<protein>
    <submittedName>
        <fullName evidence="11">Histidine/lysine/arginine/ornithine transporter subunit membrane component of ABC superfamily</fullName>
    </submittedName>
</protein>
<proteinExistence type="inferred from homology"/>
<evidence type="ECO:0000256" key="8">
    <source>
        <dbReference type="ARBA" id="ARBA00023136"/>
    </source>
</evidence>
<keyword evidence="4" id="KW-1003">Cell membrane</keyword>
<dbReference type="Proteomes" id="UP000195569">
    <property type="component" value="Unassembled WGS sequence"/>
</dbReference>
<keyword evidence="3 9" id="KW-0813">Transport</keyword>
<keyword evidence="7 9" id="KW-1133">Transmembrane helix</keyword>
<dbReference type="RefSeq" id="WP_087739537.1">
    <property type="nucleotide sequence ID" value="NZ_CYGY02000096.1"/>
</dbReference>
<dbReference type="InterPro" id="IPR010065">
    <property type="entry name" value="AA_ABC_transptr_permease_3TM"/>
</dbReference>
<name>A0A1N7SVK0_9BURK</name>
<dbReference type="PANTHER" id="PTHR30614">
    <property type="entry name" value="MEMBRANE COMPONENT OF AMINO ACID ABC TRANSPORTER"/>
    <property type="match status" value="1"/>
</dbReference>
<dbReference type="EMBL" id="CYGY02000096">
    <property type="protein sequence ID" value="SIT50959.1"/>
    <property type="molecule type" value="Genomic_DNA"/>
</dbReference>
<accession>A0A1N7SVK0</accession>
<dbReference type="CDD" id="cd06261">
    <property type="entry name" value="TM_PBP2"/>
    <property type="match status" value="1"/>
</dbReference>
<dbReference type="PANTHER" id="PTHR30614:SF10">
    <property type="entry name" value="ARGININE ABC TRANSPORTER PERMEASE PROTEIN ARTM"/>
    <property type="match status" value="1"/>
</dbReference>
<keyword evidence="5" id="KW-0997">Cell inner membrane</keyword>
<sequence length="236" mass="25648">MDIFQGYLDLVSDYGTRLAFATLVSIELLAISAVFGFLIAIPVGVGRTSRYKPFYWASSTYSSVFRGTPLLVQLFVIYYGIAQFESLRSSFAWPFFSNAFCCAALALTLNLGAYMAEHIRAGIISIPEGETEAALAFGFGKLRMLAGIIVPRALRVATPALTNEVIVQLKATALASTITVLDLTGLARRLSAQSYTLDPFIFAAVIYASLTLVIATVSRMLESRGNRYLALSPKRA</sequence>
<evidence type="ECO:0000256" key="5">
    <source>
        <dbReference type="ARBA" id="ARBA00022519"/>
    </source>
</evidence>
<dbReference type="OrthoDB" id="7026155at2"/>
<comment type="subcellular location">
    <subcellularLocation>
        <location evidence="1">Cell inner membrane</location>
        <topology evidence="1">Multi-pass membrane protein</topology>
    </subcellularLocation>
    <subcellularLocation>
        <location evidence="9">Cell membrane</location>
        <topology evidence="9">Multi-pass membrane protein</topology>
    </subcellularLocation>
</comment>
<feature type="domain" description="ABC transmembrane type-1" evidence="10">
    <location>
        <begin position="22"/>
        <end position="218"/>
    </location>
</feature>
<keyword evidence="12" id="KW-1185">Reference proteome</keyword>
<gene>
    <name evidence="11" type="primary">hisM</name>
    <name evidence="11" type="ORF">BN2476_960110</name>
</gene>
<organism evidence="11 12">
    <name type="scientific">Paraburkholderia piptadeniae</name>
    <dbReference type="NCBI Taxonomy" id="1701573"/>
    <lineage>
        <taxon>Bacteria</taxon>
        <taxon>Pseudomonadati</taxon>
        <taxon>Pseudomonadota</taxon>
        <taxon>Betaproteobacteria</taxon>
        <taxon>Burkholderiales</taxon>
        <taxon>Burkholderiaceae</taxon>
        <taxon>Paraburkholderia</taxon>
    </lineage>
</organism>
<comment type="similarity">
    <text evidence="2">Belongs to the binding-protein-dependent transport system permease family. HisMQ subfamily.</text>
</comment>
<feature type="transmembrane region" description="Helical" evidence="9">
    <location>
        <begin position="20"/>
        <end position="43"/>
    </location>
</feature>
<feature type="transmembrane region" description="Helical" evidence="9">
    <location>
        <begin position="200"/>
        <end position="221"/>
    </location>
</feature>
<evidence type="ECO:0000256" key="1">
    <source>
        <dbReference type="ARBA" id="ARBA00004429"/>
    </source>
</evidence>
<dbReference type="InterPro" id="IPR035906">
    <property type="entry name" value="MetI-like_sf"/>
</dbReference>
<evidence type="ECO:0000259" key="10">
    <source>
        <dbReference type="PROSITE" id="PS50928"/>
    </source>
</evidence>
<dbReference type="PROSITE" id="PS50928">
    <property type="entry name" value="ABC_TM1"/>
    <property type="match status" value="1"/>
</dbReference>
<dbReference type="GO" id="GO:0022857">
    <property type="term" value="F:transmembrane transporter activity"/>
    <property type="evidence" value="ECO:0007669"/>
    <property type="project" value="InterPro"/>
</dbReference>
<feature type="transmembrane region" description="Helical" evidence="9">
    <location>
        <begin position="64"/>
        <end position="81"/>
    </location>
</feature>
<evidence type="ECO:0000313" key="11">
    <source>
        <dbReference type="EMBL" id="SIT50959.1"/>
    </source>
</evidence>
<evidence type="ECO:0000313" key="12">
    <source>
        <dbReference type="Proteomes" id="UP000195569"/>
    </source>
</evidence>
<dbReference type="SUPFAM" id="SSF161098">
    <property type="entry name" value="MetI-like"/>
    <property type="match status" value="1"/>
</dbReference>
<evidence type="ECO:0000256" key="7">
    <source>
        <dbReference type="ARBA" id="ARBA00022989"/>
    </source>
</evidence>
<dbReference type="AlphaFoldDB" id="A0A1N7SVK0"/>
<comment type="caution">
    <text evidence="11">The sequence shown here is derived from an EMBL/GenBank/DDBJ whole genome shotgun (WGS) entry which is preliminary data.</text>
</comment>
<evidence type="ECO:0000256" key="6">
    <source>
        <dbReference type="ARBA" id="ARBA00022692"/>
    </source>
</evidence>
<keyword evidence="8 9" id="KW-0472">Membrane</keyword>
<dbReference type="GO" id="GO:0043190">
    <property type="term" value="C:ATP-binding cassette (ABC) transporter complex"/>
    <property type="evidence" value="ECO:0007669"/>
    <property type="project" value="InterPro"/>
</dbReference>